<dbReference type="InterPro" id="IPR001972">
    <property type="entry name" value="Stomatin_HflK_fam"/>
</dbReference>
<dbReference type="Proteomes" id="UP000027178">
    <property type="component" value="Unassembled WGS sequence"/>
</dbReference>
<proteinExistence type="inferred from homology"/>
<dbReference type="SUPFAM" id="SSF117892">
    <property type="entry name" value="Band 7/SPFH domain"/>
    <property type="match status" value="1"/>
</dbReference>
<evidence type="ECO:0000256" key="1">
    <source>
        <dbReference type="ARBA" id="ARBA00008164"/>
    </source>
</evidence>
<comment type="caution">
    <text evidence="3">The sequence shown here is derived from an EMBL/GenBank/DDBJ whole genome shotgun (WGS) entry which is preliminary data.</text>
</comment>
<gene>
    <name evidence="3" type="ORF">KCH_16740</name>
</gene>
<dbReference type="PANTHER" id="PTHR10264:SF19">
    <property type="entry name" value="AT06885P-RELATED"/>
    <property type="match status" value="1"/>
</dbReference>
<dbReference type="PATRIC" id="fig|1348663.4.peg.1608"/>
<dbReference type="InterPro" id="IPR043202">
    <property type="entry name" value="Band-7_stomatin-like"/>
</dbReference>
<evidence type="ECO:0000313" key="3">
    <source>
        <dbReference type="EMBL" id="KDN86578.1"/>
    </source>
</evidence>
<dbReference type="InterPro" id="IPR036013">
    <property type="entry name" value="Band_7/SPFH_dom_sf"/>
</dbReference>
<dbReference type="PANTHER" id="PTHR10264">
    <property type="entry name" value="BAND 7 PROTEIN-RELATED"/>
    <property type="match status" value="1"/>
</dbReference>
<dbReference type="AlphaFoldDB" id="A0A066YYG0"/>
<dbReference type="InterPro" id="IPR001107">
    <property type="entry name" value="Band_7"/>
</dbReference>
<dbReference type="OrthoDB" id="9809197at2"/>
<evidence type="ECO:0000259" key="2">
    <source>
        <dbReference type="SMART" id="SM00244"/>
    </source>
</evidence>
<evidence type="ECO:0000313" key="4">
    <source>
        <dbReference type="Proteomes" id="UP000027178"/>
    </source>
</evidence>
<dbReference type="Gene3D" id="3.30.479.30">
    <property type="entry name" value="Band 7 domain"/>
    <property type="match status" value="1"/>
</dbReference>
<dbReference type="EMBL" id="JNBY01000068">
    <property type="protein sequence ID" value="KDN86578.1"/>
    <property type="molecule type" value="Genomic_DNA"/>
</dbReference>
<dbReference type="PRINTS" id="PR00721">
    <property type="entry name" value="STOMATIN"/>
</dbReference>
<comment type="similarity">
    <text evidence="1">Belongs to the band 7/mec-2 family.</text>
</comment>
<dbReference type="GO" id="GO:0005886">
    <property type="term" value="C:plasma membrane"/>
    <property type="evidence" value="ECO:0007669"/>
    <property type="project" value="InterPro"/>
</dbReference>
<organism evidence="3 4">
    <name type="scientific">Kitasatospora cheerisanensis KCTC 2395</name>
    <dbReference type="NCBI Taxonomy" id="1348663"/>
    <lineage>
        <taxon>Bacteria</taxon>
        <taxon>Bacillati</taxon>
        <taxon>Actinomycetota</taxon>
        <taxon>Actinomycetes</taxon>
        <taxon>Kitasatosporales</taxon>
        <taxon>Streptomycetaceae</taxon>
        <taxon>Kitasatospora</taxon>
    </lineage>
</organism>
<dbReference type="Pfam" id="PF01145">
    <property type="entry name" value="Band_7"/>
    <property type="match status" value="1"/>
</dbReference>
<sequence>MAAGLIVAVLVVLLLARASVKRVGAEERGVVFRLGKVRDRTLRPGTALLLPFADRLQRVSLAETTVALPHLGRTKDGRRVRIEAALTFHVADPVAATVNVQNHGLAISHLGLVVLRTGAEQRTFEELATAREELRLALLREIGPAAAGWGVELNRVEVKTVTAANPSAPEPTVH</sequence>
<dbReference type="RefSeq" id="WP_051652863.1">
    <property type="nucleotide sequence ID" value="NZ_KK853997.1"/>
</dbReference>
<dbReference type="HOGENOM" id="CLU_1538072_0_0_11"/>
<dbReference type="SMART" id="SM00244">
    <property type="entry name" value="PHB"/>
    <property type="match status" value="1"/>
</dbReference>
<reference evidence="3 4" key="1">
    <citation type="submission" date="2014-05" db="EMBL/GenBank/DDBJ databases">
        <title>Draft Genome Sequence of Kitasatospora cheerisanensis KCTC 2395.</title>
        <authorList>
            <person name="Nam D.H."/>
        </authorList>
    </citation>
    <scope>NUCLEOTIDE SEQUENCE [LARGE SCALE GENOMIC DNA]</scope>
    <source>
        <strain evidence="3 4">KCTC 2395</strain>
    </source>
</reference>
<name>A0A066YYG0_9ACTN</name>
<feature type="domain" description="Band 7" evidence="2">
    <location>
        <begin position="18"/>
        <end position="168"/>
    </location>
</feature>
<accession>A0A066YYG0</accession>
<keyword evidence="4" id="KW-1185">Reference proteome</keyword>
<protein>
    <recommendedName>
        <fullName evidence="2">Band 7 domain-containing protein</fullName>
    </recommendedName>
</protein>
<dbReference type="eggNOG" id="COG0330">
    <property type="taxonomic scope" value="Bacteria"/>
</dbReference>